<organism evidence="3 4">
    <name type="scientific">candidate division WOR-1 bacterium DG_54_3</name>
    <dbReference type="NCBI Taxonomy" id="1703775"/>
    <lineage>
        <taxon>Bacteria</taxon>
        <taxon>Bacillati</taxon>
        <taxon>Saganbacteria</taxon>
    </lineage>
</organism>
<accession>A0A0S7Y4L3</accession>
<dbReference type="EMBL" id="LIZX01000017">
    <property type="protein sequence ID" value="KPJ69687.1"/>
    <property type="molecule type" value="Genomic_DNA"/>
</dbReference>
<feature type="domain" description="Sialate O-acetylesterase" evidence="2">
    <location>
        <begin position="286"/>
        <end position="384"/>
    </location>
</feature>
<dbReference type="InterPro" id="IPR005181">
    <property type="entry name" value="SASA"/>
</dbReference>
<proteinExistence type="predicted"/>
<evidence type="ECO:0000256" key="1">
    <source>
        <dbReference type="ARBA" id="ARBA00022801"/>
    </source>
</evidence>
<gene>
    <name evidence="3" type="ORF">AMJ44_02930</name>
</gene>
<dbReference type="PANTHER" id="PTHR22901:SF0">
    <property type="entry name" value="SIALATE O-ACETYLESTERASE"/>
    <property type="match status" value="1"/>
</dbReference>
<dbReference type="GO" id="GO:0005975">
    <property type="term" value="P:carbohydrate metabolic process"/>
    <property type="evidence" value="ECO:0007669"/>
    <property type="project" value="TreeGrafter"/>
</dbReference>
<evidence type="ECO:0000313" key="3">
    <source>
        <dbReference type="EMBL" id="KPJ69687.1"/>
    </source>
</evidence>
<feature type="domain" description="Sialate O-acetylesterase" evidence="2">
    <location>
        <begin position="98"/>
        <end position="219"/>
    </location>
</feature>
<dbReference type="PATRIC" id="fig|1703775.3.peg.429"/>
<reference evidence="3 4" key="1">
    <citation type="journal article" date="2015" name="Microbiome">
        <title>Genomic resolution of linkages in carbon, nitrogen, and sulfur cycling among widespread estuary sediment bacteria.</title>
        <authorList>
            <person name="Baker B.J."/>
            <person name="Lazar C.S."/>
            <person name="Teske A.P."/>
            <person name="Dick G.J."/>
        </authorList>
    </citation>
    <scope>NUCLEOTIDE SEQUENCE [LARGE SCALE GENOMIC DNA]</scope>
    <source>
        <strain evidence="3">DG_54_3</strain>
    </source>
</reference>
<dbReference type="Gene3D" id="3.40.50.1110">
    <property type="entry name" value="SGNH hydrolase"/>
    <property type="match status" value="1"/>
</dbReference>
<dbReference type="InterPro" id="IPR039329">
    <property type="entry name" value="SIAE"/>
</dbReference>
<evidence type="ECO:0000313" key="4">
    <source>
        <dbReference type="Proteomes" id="UP000051861"/>
    </source>
</evidence>
<dbReference type="Pfam" id="PF03629">
    <property type="entry name" value="SASA"/>
    <property type="match status" value="2"/>
</dbReference>
<comment type="caution">
    <text evidence="3">The sequence shown here is derived from an EMBL/GenBank/DDBJ whole genome shotgun (WGS) entry which is preliminary data.</text>
</comment>
<protein>
    <recommendedName>
        <fullName evidence="2">Sialate O-acetylesterase domain-containing protein</fullName>
    </recommendedName>
</protein>
<dbReference type="PANTHER" id="PTHR22901">
    <property type="entry name" value="SIALATE O-ACETYLESTERASE"/>
    <property type="match status" value="1"/>
</dbReference>
<dbReference type="InterPro" id="IPR036514">
    <property type="entry name" value="SGNH_hydro_sf"/>
</dbReference>
<sequence>MLTLICYVASFGNAAVTMPNVFSDHMVLQQGKPISVWGWAEPYESVTVDFKGITKKTTAGSEGRWDVELPAFEASSESAQLRIEATNTVVISDILVGEIWICSGQSNMEWNLNSAETGAKAVAAANFPQIRLLKINSRPCAWAVRDIDNKWLVCSPQTVGDFTAIGYFFGKHLHEELSVPVGLIQAAWGGTRIEPWIPREGFEQVDALVNIVRHIDQAHKNYRENLPVKMLEIEKWINEARKALKIGKTIPLQPEWPRHSLYSEGHPTEPTCLYNSRIFPIVPLTHRGAIWYQGESNIGEGMLYYDKMKALIGGWRAVFGQSDLSFYYVQLAPYRHYGSDALPAIWEAQTAALGIPNTGMVVINDIGNIEDIHPRNKRDVGDRLALWALAKNYGRGNLVYSGPLYRSMAVKGDKIEITFDHVGPGLTTRDGKTPDWFEIAGSDKLFRPAQVRIVSDKVEVWSDEVSAPVAVRFAWDNIAQPNLMNKAGLPASAFRTDKW</sequence>
<name>A0A0S7Y4L3_UNCSA</name>
<keyword evidence="1" id="KW-0378">Hydrolase</keyword>
<dbReference type="Proteomes" id="UP000051861">
    <property type="component" value="Unassembled WGS sequence"/>
</dbReference>
<evidence type="ECO:0000259" key="2">
    <source>
        <dbReference type="Pfam" id="PF03629"/>
    </source>
</evidence>
<dbReference type="SUPFAM" id="SSF52266">
    <property type="entry name" value="SGNH hydrolase"/>
    <property type="match status" value="1"/>
</dbReference>
<dbReference type="GO" id="GO:0001681">
    <property type="term" value="F:sialate O-acetylesterase activity"/>
    <property type="evidence" value="ECO:0007669"/>
    <property type="project" value="InterPro"/>
</dbReference>
<dbReference type="AlphaFoldDB" id="A0A0S7Y4L3"/>